<dbReference type="STRING" id="1122152.GCA_000425905_01054"/>
<comment type="caution">
    <text evidence="5">The sequence shown here is derived from an EMBL/GenBank/DDBJ whole genome shotgun (WGS) entry which is preliminary data.</text>
</comment>
<dbReference type="Gene3D" id="3.40.630.30">
    <property type="match status" value="1"/>
</dbReference>
<evidence type="ECO:0000313" key="5">
    <source>
        <dbReference type="EMBL" id="KRL61803.1"/>
    </source>
</evidence>
<dbReference type="PANTHER" id="PTHR43792">
    <property type="entry name" value="GNAT FAMILY, PUTATIVE (AFU_ORTHOLOGUE AFUA_3G00765)-RELATED-RELATED"/>
    <property type="match status" value="1"/>
</dbReference>
<dbReference type="InterPro" id="IPR000182">
    <property type="entry name" value="GNAT_dom"/>
</dbReference>
<comment type="similarity">
    <text evidence="3">Belongs to the acetyltransferase family. RimJ subfamily.</text>
</comment>
<keyword evidence="2" id="KW-0012">Acyltransferase</keyword>
<name>A0A0R1S8H9_9LACO</name>
<dbReference type="GO" id="GO:0016747">
    <property type="term" value="F:acyltransferase activity, transferring groups other than amino-acyl groups"/>
    <property type="evidence" value="ECO:0007669"/>
    <property type="project" value="InterPro"/>
</dbReference>
<dbReference type="InterPro" id="IPR016181">
    <property type="entry name" value="Acyl_CoA_acyltransferase"/>
</dbReference>
<accession>A0A0R1S8H9</accession>
<evidence type="ECO:0000259" key="4">
    <source>
        <dbReference type="PROSITE" id="PS51186"/>
    </source>
</evidence>
<gene>
    <name evidence="5" type="ORF">FC23_GL000461</name>
</gene>
<keyword evidence="1 5" id="KW-0808">Transferase</keyword>
<keyword evidence="6" id="KW-1185">Reference proteome</keyword>
<dbReference type="PANTHER" id="PTHR43792:SF8">
    <property type="entry name" value="[RIBOSOMAL PROTEIN US5]-ALANINE N-ACETYLTRANSFERASE"/>
    <property type="match status" value="1"/>
</dbReference>
<evidence type="ECO:0000313" key="6">
    <source>
        <dbReference type="Proteomes" id="UP000051931"/>
    </source>
</evidence>
<dbReference type="EMBL" id="AZFB01000018">
    <property type="protein sequence ID" value="KRL61803.1"/>
    <property type="molecule type" value="Genomic_DNA"/>
</dbReference>
<dbReference type="eggNOG" id="COG1670">
    <property type="taxonomic scope" value="Bacteria"/>
</dbReference>
<dbReference type="SUPFAM" id="SSF55729">
    <property type="entry name" value="Acyl-CoA N-acyltransferases (Nat)"/>
    <property type="match status" value="1"/>
</dbReference>
<protein>
    <submittedName>
        <fullName evidence="5">N-acetyltransferase</fullName>
    </submittedName>
</protein>
<evidence type="ECO:0000256" key="2">
    <source>
        <dbReference type="ARBA" id="ARBA00023315"/>
    </source>
</evidence>
<dbReference type="Proteomes" id="UP000051931">
    <property type="component" value="Unassembled WGS sequence"/>
</dbReference>
<dbReference type="AlphaFoldDB" id="A0A0R1S8H9"/>
<evidence type="ECO:0000256" key="3">
    <source>
        <dbReference type="ARBA" id="ARBA00038502"/>
    </source>
</evidence>
<dbReference type="Pfam" id="PF13302">
    <property type="entry name" value="Acetyltransf_3"/>
    <property type="match status" value="1"/>
</dbReference>
<feature type="domain" description="N-acetyltransferase" evidence="4">
    <location>
        <begin position="1"/>
        <end position="152"/>
    </location>
</feature>
<dbReference type="PATRIC" id="fig|1122152.4.peg.469"/>
<dbReference type="InterPro" id="IPR051531">
    <property type="entry name" value="N-acetyltransferase"/>
</dbReference>
<sequence>MRHVLAKDATLLYKWSQNPIYAERANFTSYKDLNAAKRGAELLERRKYSFIICLNNDKAVGLIELYSRGVSQSLQNTKEIGFLLDQEYWHQGLMTEACKALIDYAFTNLNQTEIWAGVKPDNVASRNLIERLGFKYKYQVAYPCLLNQEPLVENYYLLVNQ</sequence>
<reference evidence="5 6" key="1">
    <citation type="journal article" date="2015" name="Genome Announc.">
        <title>Expanding the biotechnology potential of lactobacilli through comparative genomics of 213 strains and associated genera.</title>
        <authorList>
            <person name="Sun Z."/>
            <person name="Harris H.M."/>
            <person name="McCann A."/>
            <person name="Guo C."/>
            <person name="Argimon S."/>
            <person name="Zhang W."/>
            <person name="Yang X."/>
            <person name="Jeffery I.B."/>
            <person name="Cooney J.C."/>
            <person name="Kagawa T.F."/>
            <person name="Liu W."/>
            <person name="Song Y."/>
            <person name="Salvetti E."/>
            <person name="Wrobel A."/>
            <person name="Rasinkangas P."/>
            <person name="Parkhill J."/>
            <person name="Rea M.C."/>
            <person name="O'Sullivan O."/>
            <person name="Ritari J."/>
            <person name="Douillard F.P."/>
            <person name="Paul Ross R."/>
            <person name="Yang R."/>
            <person name="Briner A.E."/>
            <person name="Felis G.E."/>
            <person name="de Vos W.M."/>
            <person name="Barrangou R."/>
            <person name="Klaenhammer T.R."/>
            <person name="Caufield P.W."/>
            <person name="Cui Y."/>
            <person name="Zhang H."/>
            <person name="O'Toole P.W."/>
        </authorList>
    </citation>
    <scope>NUCLEOTIDE SEQUENCE [LARGE SCALE GENOMIC DNA]</scope>
    <source>
        <strain evidence="5 6">DSM 15354</strain>
    </source>
</reference>
<dbReference type="RefSeq" id="WP_236692260.1">
    <property type="nucleotide sequence ID" value="NZ_AUEI01000007.1"/>
</dbReference>
<organism evidence="5 6">
    <name type="scientific">Lactobacillus psittaci DSM 15354</name>
    <dbReference type="NCBI Taxonomy" id="1122152"/>
    <lineage>
        <taxon>Bacteria</taxon>
        <taxon>Bacillati</taxon>
        <taxon>Bacillota</taxon>
        <taxon>Bacilli</taxon>
        <taxon>Lactobacillales</taxon>
        <taxon>Lactobacillaceae</taxon>
        <taxon>Lactobacillus</taxon>
    </lineage>
</organism>
<dbReference type="PROSITE" id="PS51186">
    <property type="entry name" value="GNAT"/>
    <property type="match status" value="1"/>
</dbReference>
<proteinExistence type="inferred from homology"/>
<evidence type="ECO:0000256" key="1">
    <source>
        <dbReference type="ARBA" id="ARBA00022679"/>
    </source>
</evidence>